<feature type="domain" description="Methionyl/Valyl/Leucyl/Isoleucyl-tRNA synthetase anticodon-binding" evidence="11">
    <location>
        <begin position="706"/>
        <end position="860"/>
    </location>
</feature>
<dbReference type="PANTHER" id="PTHR42780:SF1">
    <property type="entry name" value="ISOLEUCINE--TRNA LIGASE, CYTOPLASMIC"/>
    <property type="match status" value="1"/>
</dbReference>
<dbReference type="InterPro" id="IPR033709">
    <property type="entry name" value="Anticodon_Ile_ABEc"/>
</dbReference>
<evidence type="ECO:0000256" key="5">
    <source>
        <dbReference type="ARBA" id="ARBA00022840"/>
    </source>
</evidence>
<evidence type="ECO:0000256" key="1">
    <source>
        <dbReference type="ARBA" id="ARBA00005594"/>
    </source>
</evidence>
<keyword evidence="6" id="KW-0648">Protein biosynthesis</keyword>
<evidence type="ECO:0000256" key="3">
    <source>
        <dbReference type="ARBA" id="ARBA00022598"/>
    </source>
</evidence>
<dbReference type="SUPFAM" id="SSF52374">
    <property type="entry name" value="Nucleotidylyl transferase"/>
    <property type="match status" value="1"/>
</dbReference>
<keyword evidence="3" id="KW-0436">Ligase</keyword>
<evidence type="ECO:0000256" key="2">
    <source>
        <dbReference type="ARBA" id="ARBA00013165"/>
    </source>
</evidence>
<sequence>MSKLQEVDASINFAREEEKTLSYWKEIDAFNTSLKKSEGKKPFSFYDGPPFATGYLPHYGHILAGTIKDVVTRYAHQTGHYVERRFGWDCHGLPIEFEIEKILKRDKIFEEKLFRADIEEYGIARYNDKCESIVMKYSSEWEQIITRLGRWIDFKNDYKTMNFSFMESVWWVFKQLWDKNLVYKGVRVMPYSTGCTTPLSNFEVTQGYRDVQDTAITVAFPIKSEDEKFKDTSFLVWTTTPWTLPSNLALCVNPEFTYVRVYDEQKKWYFIVLKDLASKYFKKVKTEGEFKGSDLVGMKYEPLYNFYAEEFADAFRVISDDYVTNSSGTGIVHQAPGFGEDDNRVCAKFGIIDNKTRLPPCPLDDIGRYVSPIETFKGMYIKDADPLIIEDLRSRLRLFKKEGITHKYPFCWRSDTPLIYKTVPSWFVRVTDLRDRLLENNKQTYWVPEHVQEGRFHNWLADCKDWTISRSRYWGTPIPVWMSEDGEEMVAVGSVAELEQLTGITGINNLHRQHIDKLTIPSQKVPGKVLKRVSDVFDCWFESGSMPYAQNHYPFENPEKFQDSFPADFIAEGLDQTRGWFYTLLVLGTALFDKCPFQNVIVNGLVLAEDGSKMSKSKKNYPDPQIVIDKHGSDALRLYLINSPVVRAEPLKFKEDGVFDVVKEILLQWYNAYRFFVQSVKRYVDETGEDFNSDIANAAKIDNIMDKWIISSSNSLLKNISAEMKAYRLYNVTPKLEGFIDHLTRWYVKINNKRLKGEQKDQTKEDRLSALSAMFIALYNVVRIMAPFTPFLTEKMYQNLKNLLTKSEDSVHYEMLPECDESKIDLEIERTVEAMQAVIKVGRTLRVRKNIPSRTPVSSYIVCNIDEDFIRRVKSMEYFIKKELNIHGSVIATSNIQEYSVKLEATPNNKALGVRLGKKFKDVYKAITGLKHEELVSFLMKKEIVLCGETINNEDLIVANKFVGTEKNYFADECGTGTLILNTDLSEELKELGFVREAGSKVQQMRKEARLKFEDKVDVFLTGKSSQTVVEVLKKHSATLAQHLKGMDVFFEAVPSGKDLIIQQEMNVDRLTQEESNVVVFTLIRKE</sequence>
<evidence type="ECO:0000259" key="11">
    <source>
        <dbReference type="Pfam" id="PF08264"/>
    </source>
</evidence>
<dbReference type="EC" id="6.1.1.5" evidence="2"/>
<dbReference type="PRINTS" id="PR00984">
    <property type="entry name" value="TRNASYNTHILE"/>
</dbReference>
<dbReference type="FunFam" id="3.40.50.620:FF:000133">
    <property type="entry name" value="Isoleucyl-tRNA synthetase, cytoplasmic"/>
    <property type="match status" value="1"/>
</dbReference>
<comment type="catalytic activity">
    <reaction evidence="9">
        <text>tRNA(Ile) + L-isoleucine + ATP = L-isoleucyl-tRNA(Ile) + AMP + diphosphate</text>
        <dbReference type="Rhea" id="RHEA:11060"/>
        <dbReference type="Rhea" id="RHEA-COMP:9666"/>
        <dbReference type="Rhea" id="RHEA-COMP:9695"/>
        <dbReference type="ChEBI" id="CHEBI:30616"/>
        <dbReference type="ChEBI" id="CHEBI:33019"/>
        <dbReference type="ChEBI" id="CHEBI:58045"/>
        <dbReference type="ChEBI" id="CHEBI:78442"/>
        <dbReference type="ChEBI" id="CHEBI:78528"/>
        <dbReference type="ChEBI" id="CHEBI:456215"/>
        <dbReference type="EC" id="6.1.1.5"/>
    </reaction>
</comment>
<dbReference type="Pfam" id="PF19302">
    <property type="entry name" value="DUF5915"/>
    <property type="match status" value="1"/>
</dbReference>
<dbReference type="eggNOG" id="KOG0434">
    <property type="taxonomic scope" value="Eukaryota"/>
</dbReference>
<dbReference type="OrthoDB" id="1706657at2759"/>
<dbReference type="Pfam" id="PF00133">
    <property type="entry name" value="tRNA-synt_1"/>
    <property type="match status" value="1"/>
</dbReference>
<dbReference type="GO" id="GO:0000049">
    <property type="term" value="F:tRNA binding"/>
    <property type="evidence" value="ECO:0007669"/>
    <property type="project" value="InterPro"/>
</dbReference>
<evidence type="ECO:0000256" key="6">
    <source>
        <dbReference type="ARBA" id="ARBA00022917"/>
    </source>
</evidence>
<dbReference type="InterPro" id="IPR014729">
    <property type="entry name" value="Rossmann-like_a/b/a_fold"/>
</dbReference>
<dbReference type="Pfam" id="PF08264">
    <property type="entry name" value="Anticodon_1"/>
    <property type="match status" value="1"/>
</dbReference>
<dbReference type="GO" id="GO:0006428">
    <property type="term" value="P:isoleucyl-tRNA aminoacylation"/>
    <property type="evidence" value="ECO:0007669"/>
    <property type="project" value="InterPro"/>
</dbReference>
<dbReference type="InterPro" id="IPR002301">
    <property type="entry name" value="Ile-tRNA-ligase"/>
</dbReference>
<dbReference type="FunFam" id="1.10.730.10:FF:000004">
    <property type="entry name" value="Isoleucyl-tRNA synthetase, cytoplasmic"/>
    <property type="match status" value="1"/>
</dbReference>
<dbReference type="CDD" id="cd00818">
    <property type="entry name" value="IleRS_core"/>
    <property type="match status" value="1"/>
</dbReference>
<dbReference type="Gene3D" id="3.40.50.620">
    <property type="entry name" value="HUPs"/>
    <property type="match status" value="2"/>
</dbReference>
<feature type="domain" description="Aminoacyl-tRNA synthetase class Ia" evidence="10">
    <location>
        <begin position="20"/>
        <end position="650"/>
    </location>
</feature>
<keyword evidence="5" id="KW-0067">ATP-binding</keyword>
<dbReference type="KEGG" id="ngr:NAEGRDRAFT_35860"/>
<dbReference type="EMBL" id="GG738855">
    <property type="protein sequence ID" value="EFC47212.1"/>
    <property type="molecule type" value="Genomic_DNA"/>
</dbReference>
<organism evidence="13">
    <name type="scientific">Naegleria gruberi</name>
    <name type="common">Amoeba</name>
    <dbReference type="NCBI Taxonomy" id="5762"/>
    <lineage>
        <taxon>Eukaryota</taxon>
        <taxon>Discoba</taxon>
        <taxon>Heterolobosea</taxon>
        <taxon>Tetramitia</taxon>
        <taxon>Eutetramitia</taxon>
        <taxon>Vahlkampfiidae</taxon>
        <taxon>Naegleria</taxon>
    </lineage>
</organism>
<protein>
    <recommendedName>
        <fullName evidence="2">isoleucine--tRNA ligase</fullName>
        <ecNumber evidence="2">6.1.1.5</ecNumber>
    </recommendedName>
    <alternativeName>
        <fullName evidence="8">Isoleucyl-tRNA synthetase</fullName>
    </alternativeName>
</protein>
<evidence type="ECO:0000256" key="4">
    <source>
        <dbReference type="ARBA" id="ARBA00022741"/>
    </source>
</evidence>
<evidence type="ECO:0000313" key="13">
    <source>
        <dbReference type="Proteomes" id="UP000006671"/>
    </source>
</evidence>
<dbReference type="Proteomes" id="UP000006671">
    <property type="component" value="Unassembled WGS sequence"/>
</dbReference>
<evidence type="ECO:0000256" key="9">
    <source>
        <dbReference type="ARBA" id="ARBA00048359"/>
    </source>
</evidence>
<dbReference type="SUPFAM" id="SSF47323">
    <property type="entry name" value="Anticodon-binding domain of a subclass of class I aminoacyl-tRNA synthetases"/>
    <property type="match status" value="1"/>
</dbReference>
<dbReference type="GO" id="GO:0005524">
    <property type="term" value="F:ATP binding"/>
    <property type="evidence" value="ECO:0007669"/>
    <property type="project" value="UniProtKB-KW"/>
</dbReference>
<dbReference type="InterPro" id="IPR013155">
    <property type="entry name" value="M/V/L/I-tRNA-synth_anticd-bd"/>
</dbReference>
<dbReference type="HAMAP" id="MF_02003">
    <property type="entry name" value="Ile_tRNA_synth_type2"/>
    <property type="match status" value="1"/>
</dbReference>
<gene>
    <name evidence="12" type="ORF">NAEGRDRAFT_35860</name>
</gene>
<dbReference type="FunFam" id="3.40.50.620:FF:000023">
    <property type="entry name" value="Isoleucyl-tRNA synthetase,cytoplasmic"/>
    <property type="match status" value="1"/>
</dbReference>
<dbReference type="OMA" id="EIIVIHK"/>
<name>D2V782_NAEGR</name>
<dbReference type="InterPro" id="IPR009008">
    <property type="entry name" value="Val/Leu/Ile-tRNA-synth_edit"/>
</dbReference>
<dbReference type="CDD" id="cd07961">
    <property type="entry name" value="Anticodon_Ia_Ile_ABEc"/>
    <property type="match status" value="1"/>
</dbReference>
<accession>D2V782</accession>
<dbReference type="InterPro" id="IPR023586">
    <property type="entry name" value="Ile-tRNA-ligase_type2"/>
</dbReference>
<dbReference type="FunCoup" id="D2V782">
    <property type="interactions" value="541"/>
</dbReference>
<dbReference type="InterPro" id="IPR002300">
    <property type="entry name" value="aa-tRNA-synth_Ia"/>
</dbReference>
<evidence type="ECO:0000259" key="10">
    <source>
        <dbReference type="Pfam" id="PF00133"/>
    </source>
</evidence>
<reference evidence="12 13" key="1">
    <citation type="journal article" date="2010" name="Cell">
        <title>The genome of Naegleria gruberi illuminates early eukaryotic versatility.</title>
        <authorList>
            <person name="Fritz-Laylin L.K."/>
            <person name="Prochnik S.E."/>
            <person name="Ginger M.L."/>
            <person name="Dacks J.B."/>
            <person name="Carpenter M.L."/>
            <person name="Field M.C."/>
            <person name="Kuo A."/>
            <person name="Paredez A."/>
            <person name="Chapman J."/>
            <person name="Pham J."/>
            <person name="Shu S."/>
            <person name="Neupane R."/>
            <person name="Cipriano M."/>
            <person name="Mancuso J."/>
            <person name="Tu H."/>
            <person name="Salamov A."/>
            <person name="Lindquist E."/>
            <person name="Shapiro H."/>
            <person name="Lucas S."/>
            <person name="Grigoriev I.V."/>
            <person name="Cande W.Z."/>
            <person name="Fulton C."/>
            <person name="Rokhsar D.S."/>
            <person name="Dawson S.C."/>
        </authorList>
    </citation>
    <scope>NUCLEOTIDE SEQUENCE [LARGE SCALE GENOMIC DNA]</scope>
    <source>
        <strain evidence="12 13">NEG-M</strain>
    </source>
</reference>
<evidence type="ECO:0000313" key="12">
    <source>
        <dbReference type="EMBL" id="EFC47212.1"/>
    </source>
</evidence>
<keyword evidence="7 12" id="KW-0030">Aminoacyl-tRNA synthetase</keyword>
<evidence type="ECO:0000256" key="8">
    <source>
        <dbReference type="ARBA" id="ARBA00032665"/>
    </source>
</evidence>
<dbReference type="NCBIfam" id="TIGR00392">
    <property type="entry name" value="ileS"/>
    <property type="match status" value="1"/>
</dbReference>
<dbReference type="SUPFAM" id="SSF50677">
    <property type="entry name" value="ValRS/IleRS/LeuRS editing domain"/>
    <property type="match status" value="1"/>
</dbReference>
<dbReference type="VEuPathDB" id="AmoebaDB:NAEGRDRAFT_35860"/>
<comment type="similarity">
    <text evidence="1">Belongs to the class-I aminoacyl-tRNA synthetase family.</text>
</comment>
<proteinExistence type="inferred from homology"/>
<dbReference type="InterPro" id="IPR009080">
    <property type="entry name" value="tRNAsynth_Ia_anticodon-bd"/>
</dbReference>
<dbReference type="PANTHER" id="PTHR42780">
    <property type="entry name" value="SOLEUCYL-TRNA SYNTHETASE"/>
    <property type="match status" value="1"/>
</dbReference>
<dbReference type="AlphaFoldDB" id="D2V782"/>
<dbReference type="GeneID" id="8848976"/>
<keyword evidence="13" id="KW-1185">Reference proteome</keyword>
<dbReference type="GO" id="GO:0002161">
    <property type="term" value="F:aminoacyl-tRNA deacylase activity"/>
    <property type="evidence" value="ECO:0007669"/>
    <property type="project" value="InterPro"/>
</dbReference>
<dbReference type="Gene3D" id="1.10.730.10">
    <property type="entry name" value="Isoleucyl-tRNA Synthetase, Domain 1"/>
    <property type="match status" value="1"/>
</dbReference>
<dbReference type="STRING" id="5762.D2V782"/>
<dbReference type="RefSeq" id="XP_002679956.1">
    <property type="nucleotide sequence ID" value="XM_002679910.1"/>
</dbReference>
<keyword evidence="4" id="KW-0547">Nucleotide-binding</keyword>
<evidence type="ECO:0000256" key="7">
    <source>
        <dbReference type="ARBA" id="ARBA00023146"/>
    </source>
</evidence>
<dbReference type="InParanoid" id="D2V782"/>
<dbReference type="GO" id="GO:0004822">
    <property type="term" value="F:isoleucine-tRNA ligase activity"/>
    <property type="evidence" value="ECO:0007669"/>
    <property type="project" value="UniProtKB-EC"/>
</dbReference>